<dbReference type="PROSITE" id="PS50110">
    <property type="entry name" value="RESPONSE_REGULATORY"/>
    <property type="match status" value="1"/>
</dbReference>
<dbReference type="SUPFAM" id="SSF55785">
    <property type="entry name" value="PYP-like sensor domain (PAS domain)"/>
    <property type="match status" value="1"/>
</dbReference>
<dbReference type="Pfam" id="PF02518">
    <property type="entry name" value="HATPase_c"/>
    <property type="match status" value="1"/>
</dbReference>
<feature type="domain" description="Response regulatory" evidence="8">
    <location>
        <begin position="510"/>
        <end position="626"/>
    </location>
</feature>
<dbReference type="InterPro" id="IPR036097">
    <property type="entry name" value="HisK_dim/P_sf"/>
</dbReference>
<dbReference type="InterPro" id="IPR011006">
    <property type="entry name" value="CheY-like_superfamily"/>
</dbReference>
<evidence type="ECO:0000256" key="4">
    <source>
        <dbReference type="ARBA" id="ARBA00022679"/>
    </source>
</evidence>
<dbReference type="EC" id="2.7.13.3" evidence="2"/>
<dbReference type="EMBL" id="NRRU01000046">
    <property type="protein sequence ID" value="MBK1713762.1"/>
    <property type="molecule type" value="Genomic_DNA"/>
</dbReference>
<dbReference type="PROSITE" id="PS50113">
    <property type="entry name" value="PAC"/>
    <property type="match status" value="1"/>
</dbReference>
<dbReference type="Gene3D" id="1.10.287.130">
    <property type="match status" value="1"/>
</dbReference>
<dbReference type="PANTHER" id="PTHR43047">
    <property type="entry name" value="TWO-COMPONENT HISTIDINE PROTEIN KINASE"/>
    <property type="match status" value="1"/>
</dbReference>
<dbReference type="Gene3D" id="3.30.565.10">
    <property type="entry name" value="Histidine kinase-like ATPase, C-terminal domain"/>
    <property type="match status" value="1"/>
</dbReference>
<evidence type="ECO:0000313" key="10">
    <source>
        <dbReference type="EMBL" id="MBK1713762.1"/>
    </source>
</evidence>
<proteinExistence type="predicted"/>
<evidence type="ECO:0000259" key="9">
    <source>
        <dbReference type="PROSITE" id="PS50113"/>
    </source>
</evidence>
<comment type="caution">
    <text evidence="10">The sequence shown here is derived from an EMBL/GenBank/DDBJ whole genome shotgun (WGS) entry which is preliminary data.</text>
</comment>
<dbReference type="Gene3D" id="3.40.50.2300">
    <property type="match status" value="1"/>
</dbReference>
<feature type="modified residue" description="4-aspartylphosphate" evidence="6">
    <location>
        <position position="560"/>
    </location>
</feature>
<evidence type="ECO:0000256" key="6">
    <source>
        <dbReference type="PROSITE-ProRule" id="PRU00169"/>
    </source>
</evidence>
<feature type="domain" description="Histidine kinase" evidence="7">
    <location>
        <begin position="271"/>
        <end position="489"/>
    </location>
</feature>
<dbReference type="PANTHER" id="PTHR43047:SF72">
    <property type="entry name" value="OSMOSENSING HISTIDINE PROTEIN KINASE SLN1"/>
    <property type="match status" value="1"/>
</dbReference>
<dbReference type="InterPro" id="IPR036890">
    <property type="entry name" value="HATPase_C_sf"/>
</dbReference>
<reference evidence="10" key="1">
    <citation type="submission" date="2017-08" db="EMBL/GenBank/DDBJ databases">
        <authorList>
            <person name="Imhoff J.F."/>
            <person name="Rahn T."/>
            <person name="Kuenzel S."/>
            <person name="Neulinger S.C."/>
        </authorList>
    </citation>
    <scope>NUCLEOTIDE SEQUENCE</scope>
    <source>
        <strain evidence="10">IM 151</strain>
    </source>
</reference>
<name>A0ABS1DYF3_RUBGE</name>
<dbReference type="PRINTS" id="PR00344">
    <property type="entry name" value="BCTRLSENSOR"/>
</dbReference>
<keyword evidence="5 10" id="KW-0418">Kinase</keyword>
<dbReference type="SMART" id="SM00388">
    <property type="entry name" value="HisKA"/>
    <property type="match status" value="1"/>
</dbReference>
<organism evidence="10 11">
    <name type="scientific">Rubrivivax gelatinosus</name>
    <name type="common">Rhodocyclus gelatinosus</name>
    <name type="synonym">Rhodopseudomonas gelatinosa</name>
    <dbReference type="NCBI Taxonomy" id="28068"/>
    <lineage>
        <taxon>Bacteria</taxon>
        <taxon>Pseudomonadati</taxon>
        <taxon>Pseudomonadota</taxon>
        <taxon>Betaproteobacteria</taxon>
        <taxon>Burkholderiales</taxon>
        <taxon>Sphaerotilaceae</taxon>
        <taxon>Rubrivivax</taxon>
    </lineage>
</organism>
<dbReference type="SMART" id="SM00387">
    <property type="entry name" value="HATPase_c"/>
    <property type="match status" value="1"/>
</dbReference>
<keyword evidence="11" id="KW-1185">Reference proteome</keyword>
<dbReference type="InterPro" id="IPR001789">
    <property type="entry name" value="Sig_transdc_resp-reg_receiver"/>
</dbReference>
<evidence type="ECO:0000256" key="1">
    <source>
        <dbReference type="ARBA" id="ARBA00000085"/>
    </source>
</evidence>
<evidence type="ECO:0000256" key="3">
    <source>
        <dbReference type="ARBA" id="ARBA00022553"/>
    </source>
</evidence>
<dbReference type="CDD" id="cd00130">
    <property type="entry name" value="PAS"/>
    <property type="match status" value="1"/>
</dbReference>
<sequence>MEGPGSHDLSLLEFLYRAPVAMLQTDGDGQVQLMTPRAAQLLLPLAPNSALENLFDVLEPTLPTLRAEVAAFDAPRGTVLEGRRVTLRLPGMPAREQVLALGLLKLDDDRLAAWLVDVTSDEHERLALAEHLALATEAAGIGTFELRYDGSEPLHFNVQTFRLFGHPDGGSPQQIVREAVASAEIARLAAWVAPLRDGREADSVEFEIRLPDGQPRWLAAKGRLSQGCPAPGRSVVGVIWDITEQRRAQAALEAQRVAERASRAKSEFLSRLGHEIRTPLNAIVGFAQMLQRGAVVPLAAEHRQAVAHIADAGRHLERLIADLTDLSLIETGTVRLDSAAVDLGALIDEVLHEADAPAAARRVTLRRALPEGRLQVLADRTRLRQVLANLVSNAIKYNRPDGDVVVEVRRDVASWRIAVGDTGLGMSQAQQKSLFEPFNRLGRESSGIPGTGIGLVLTRELVEAMGGTLEVRSEPGRGSEFGFALPAAASQAPPPAPPRALQSRDDLRGRVLAVEDNPVNAVLLQSFFNWRPGVELSIAGSAAEALELARRSAPDLLLLDLFLPDRPGLELLREMRERDGLAMPCIVISASALPSDIEAARNAGVDLYLTKPLDVDRLLHAIDTLLGTVA</sequence>
<dbReference type="SUPFAM" id="SSF55874">
    <property type="entry name" value="ATPase domain of HSP90 chaperone/DNA topoisomerase II/histidine kinase"/>
    <property type="match status" value="1"/>
</dbReference>
<evidence type="ECO:0000259" key="8">
    <source>
        <dbReference type="PROSITE" id="PS50110"/>
    </source>
</evidence>
<dbReference type="PROSITE" id="PS50109">
    <property type="entry name" value="HIS_KIN"/>
    <property type="match status" value="1"/>
</dbReference>
<evidence type="ECO:0000256" key="2">
    <source>
        <dbReference type="ARBA" id="ARBA00012438"/>
    </source>
</evidence>
<dbReference type="InterPro" id="IPR003594">
    <property type="entry name" value="HATPase_dom"/>
</dbReference>
<dbReference type="Pfam" id="PF00072">
    <property type="entry name" value="Response_reg"/>
    <property type="match status" value="1"/>
</dbReference>
<gene>
    <name evidence="10" type="ORF">CKO43_13335</name>
</gene>
<dbReference type="CDD" id="cd00082">
    <property type="entry name" value="HisKA"/>
    <property type="match status" value="1"/>
</dbReference>
<dbReference type="InterPro" id="IPR003661">
    <property type="entry name" value="HisK_dim/P_dom"/>
</dbReference>
<comment type="catalytic activity">
    <reaction evidence="1">
        <text>ATP + protein L-histidine = ADP + protein N-phospho-L-histidine.</text>
        <dbReference type="EC" id="2.7.13.3"/>
    </reaction>
</comment>
<dbReference type="InterPro" id="IPR005467">
    <property type="entry name" value="His_kinase_dom"/>
</dbReference>
<evidence type="ECO:0000259" key="7">
    <source>
        <dbReference type="PROSITE" id="PS50109"/>
    </source>
</evidence>
<reference evidence="10" key="2">
    <citation type="journal article" date="2020" name="Microorganisms">
        <title>Osmotic Adaptation and Compatible Solute Biosynthesis of Phototrophic Bacteria as Revealed from Genome Analyses.</title>
        <authorList>
            <person name="Imhoff J.F."/>
            <person name="Rahn T."/>
            <person name="Kunzel S."/>
            <person name="Keller A."/>
            <person name="Neulinger S.C."/>
        </authorList>
    </citation>
    <scope>NUCLEOTIDE SEQUENCE</scope>
    <source>
        <strain evidence="10">IM 151</strain>
    </source>
</reference>
<accession>A0ABS1DYF3</accession>
<keyword evidence="3 6" id="KW-0597">Phosphoprotein</keyword>
<dbReference type="Proteomes" id="UP001041814">
    <property type="component" value="Unassembled WGS sequence"/>
</dbReference>
<dbReference type="GO" id="GO:0016301">
    <property type="term" value="F:kinase activity"/>
    <property type="evidence" value="ECO:0007669"/>
    <property type="project" value="UniProtKB-KW"/>
</dbReference>
<dbReference type="InterPro" id="IPR035965">
    <property type="entry name" value="PAS-like_dom_sf"/>
</dbReference>
<feature type="domain" description="PAC" evidence="9">
    <location>
        <begin position="202"/>
        <end position="254"/>
    </location>
</feature>
<dbReference type="InterPro" id="IPR000700">
    <property type="entry name" value="PAS-assoc_C"/>
</dbReference>
<dbReference type="SUPFAM" id="SSF52172">
    <property type="entry name" value="CheY-like"/>
    <property type="match status" value="1"/>
</dbReference>
<dbReference type="Gene3D" id="3.30.450.20">
    <property type="entry name" value="PAS domain"/>
    <property type="match status" value="1"/>
</dbReference>
<dbReference type="Pfam" id="PF00512">
    <property type="entry name" value="HisKA"/>
    <property type="match status" value="1"/>
</dbReference>
<dbReference type="SUPFAM" id="SSF47384">
    <property type="entry name" value="Homodimeric domain of signal transducing histidine kinase"/>
    <property type="match status" value="1"/>
</dbReference>
<dbReference type="InterPro" id="IPR000014">
    <property type="entry name" value="PAS"/>
</dbReference>
<evidence type="ECO:0000313" key="11">
    <source>
        <dbReference type="Proteomes" id="UP001041814"/>
    </source>
</evidence>
<dbReference type="InterPro" id="IPR004358">
    <property type="entry name" value="Sig_transdc_His_kin-like_C"/>
</dbReference>
<dbReference type="SMART" id="SM00448">
    <property type="entry name" value="REC"/>
    <property type="match status" value="1"/>
</dbReference>
<keyword evidence="4" id="KW-0808">Transferase</keyword>
<evidence type="ECO:0000256" key="5">
    <source>
        <dbReference type="ARBA" id="ARBA00022777"/>
    </source>
</evidence>
<protein>
    <recommendedName>
        <fullName evidence="2">histidine kinase</fullName>
        <ecNumber evidence="2">2.7.13.3</ecNumber>
    </recommendedName>
</protein>